<dbReference type="RefSeq" id="WP_012360801.1">
    <property type="nucleotide sequence ID" value="NZ_CP065982.1"/>
</dbReference>
<comment type="caution">
    <text evidence="3">The sequence shown here is derived from an EMBL/GenBank/DDBJ whole genome shotgun (WGS) entry which is preliminary data.</text>
</comment>
<name>A0A5D4FJR7_9CORY</name>
<evidence type="ECO:0000256" key="1">
    <source>
        <dbReference type="SAM" id="MobiDB-lite"/>
    </source>
</evidence>
<gene>
    <name evidence="3" type="ORF">FYJ87_07960</name>
</gene>
<dbReference type="Pfam" id="PF10969">
    <property type="entry name" value="DUF2771"/>
    <property type="match status" value="1"/>
</dbReference>
<keyword evidence="2" id="KW-1133">Transmembrane helix</keyword>
<feature type="transmembrane region" description="Helical" evidence="2">
    <location>
        <begin position="51"/>
        <end position="74"/>
    </location>
</feature>
<evidence type="ECO:0000313" key="4">
    <source>
        <dbReference type="Proteomes" id="UP000324726"/>
    </source>
</evidence>
<evidence type="ECO:0000313" key="3">
    <source>
        <dbReference type="EMBL" id="TYR20837.1"/>
    </source>
</evidence>
<feature type="compositionally biased region" description="Basic and acidic residues" evidence="1">
    <location>
        <begin position="163"/>
        <end position="178"/>
    </location>
</feature>
<organism evidence="3 4">
    <name type="scientific">Corynebacterium urealyticum</name>
    <dbReference type="NCBI Taxonomy" id="43771"/>
    <lineage>
        <taxon>Bacteria</taxon>
        <taxon>Bacillati</taxon>
        <taxon>Actinomycetota</taxon>
        <taxon>Actinomycetes</taxon>
        <taxon>Mycobacteriales</taxon>
        <taxon>Corynebacteriaceae</taxon>
        <taxon>Corynebacterium</taxon>
    </lineage>
</organism>
<keyword evidence="2" id="KW-0812">Transmembrane</keyword>
<dbReference type="GeneID" id="60604339"/>
<evidence type="ECO:0000256" key="2">
    <source>
        <dbReference type="SAM" id="Phobius"/>
    </source>
</evidence>
<feature type="region of interest" description="Disordered" evidence="1">
    <location>
        <begin position="163"/>
        <end position="182"/>
    </location>
</feature>
<dbReference type="AlphaFoldDB" id="A0A5D4FJR7"/>
<dbReference type="OMA" id="TIWSIEI"/>
<keyword evidence="2" id="KW-0472">Membrane</keyword>
<protein>
    <submittedName>
        <fullName evidence="3">DUF2771 domain-containing protein</fullName>
    </submittedName>
</protein>
<dbReference type="Proteomes" id="UP000324726">
    <property type="component" value="Unassembled WGS sequence"/>
</dbReference>
<dbReference type="EMBL" id="VSZI01000001">
    <property type="protein sequence ID" value="TYR20837.1"/>
    <property type="molecule type" value="Genomic_DNA"/>
</dbReference>
<feature type="region of interest" description="Disordered" evidence="1">
    <location>
        <begin position="1"/>
        <end position="45"/>
    </location>
</feature>
<reference evidence="3 4" key="1">
    <citation type="submission" date="2019-08" db="EMBL/GenBank/DDBJ databases">
        <title>Draft genome of C. urealyticum strain VH4248.</title>
        <authorList>
            <person name="Navas J."/>
        </authorList>
    </citation>
    <scope>NUCLEOTIDE SEQUENCE [LARGE SCALE GENOMIC DNA]</scope>
    <source>
        <strain evidence="3 4">VH4248</strain>
    </source>
</reference>
<proteinExistence type="predicted"/>
<accession>A0A5D4FJR7</accession>
<sequence length="216" mass="24002">MNSSNSQPRPEDTEQFLKRANASKPTPAEGAPQRSRPSAKQRRKAEQRKQLITMLSILALVVVIVGAVLAVNWWQNNREGTLPENQRVVAVVGDEEVEIPPYSACEIDDPDCEPGKPFELDFKGQEEITLRIPEDVYDHDWAMLSIFDDPGANDEQYHKANETTETTVRLKSEKKKSDGSNPELTVVEIHSLLVGRDADGEETPVATVWAISPAGK</sequence>
<dbReference type="InterPro" id="IPR024495">
    <property type="entry name" value="DUF2771"/>
</dbReference>